<feature type="domain" description="PID" evidence="5">
    <location>
        <begin position="77"/>
        <end position="176"/>
    </location>
</feature>
<feature type="compositionally biased region" description="Polar residues" evidence="4">
    <location>
        <begin position="193"/>
        <end position="202"/>
    </location>
</feature>
<feature type="domain" description="PID" evidence="5">
    <location>
        <begin position="396"/>
        <end position="474"/>
    </location>
</feature>
<dbReference type="Proteomes" id="UP000225706">
    <property type="component" value="Unassembled WGS sequence"/>
</dbReference>
<reference evidence="8" key="1">
    <citation type="journal article" date="2017" name="bioRxiv">
        <title>Comparative analysis of the genomes of Stylophora pistillata and Acropora digitifera provides evidence for extensive differences between species of corals.</title>
        <authorList>
            <person name="Voolstra C.R."/>
            <person name="Li Y."/>
            <person name="Liew Y.J."/>
            <person name="Baumgarten S."/>
            <person name="Zoccola D."/>
            <person name="Flot J.-F."/>
            <person name="Tambutte S."/>
            <person name="Allemand D."/>
            <person name="Aranda M."/>
        </authorList>
    </citation>
    <scope>NUCLEOTIDE SEQUENCE [LARGE SCALE GENOMIC DNA]</scope>
</reference>
<dbReference type="SUPFAM" id="SSF47923">
    <property type="entry name" value="Ypt/Rab-GAP domain of gyp1p"/>
    <property type="match status" value="2"/>
</dbReference>
<keyword evidence="2" id="KW-0597">Phosphoprotein</keyword>
<protein>
    <submittedName>
        <fullName evidence="7">TBC1 domain family member 1</fullName>
    </submittedName>
</protein>
<feature type="region of interest" description="Disordered" evidence="4">
    <location>
        <begin position="1221"/>
        <end position="1286"/>
    </location>
</feature>
<evidence type="ECO:0000256" key="4">
    <source>
        <dbReference type="SAM" id="MobiDB-lite"/>
    </source>
</evidence>
<dbReference type="FunFam" id="1.10.8.270:FF:000001">
    <property type="entry name" value="TBC1 domain family member 1"/>
    <property type="match status" value="1"/>
</dbReference>
<dbReference type="Pfam" id="PF00566">
    <property type="entry name" value="RabGAP-TBC"/>
    <property type="match status" value="1"/>
</dbReference>
<dbReference type="PANTHER" id="PTHR47219">
    <property type="entry name" value="RAB GTPASE-ACTIVATING PROTEIN 1-LIKE"/>
    <property type="match status" value="1"/>
</dbReference>
<feature type="compositionally biased region" description="Polar residues" evidence="4">
    <location>
        <begin position="1221"/>
        <end position="1237"/>
    </location>
</feature>
<feature type="coiled-coil region" evidence="3">
    <location>
        <begin position="1131"/>
        <end position="1200"/>
    </location>
</feature>
<feature type="compositionally biased region" description="Polar residues" evidence="4">
    <location>
        <begin position="25"/>
        <end position="36"/>
    </location>
</feature>
<keyword evidence="1" id="KW-0343">GTPase activation</keyword>
<evidence type="ECO:0000256" key="3">
    <source>
        <dbReference type="SAM" id="Coils"/>
    </source>
</evidence>
<feature type="compositionally biased region" description="Low complexity" evidence="4">
    <location>
        <begin position="699"/>
        <end position="713"/>
    </location>
</feature>
<sequence length="1298" mass="145433">MDSELTAEKERGDADQERFRRRSKTTPPASNQFAMSNTLDNGVGSFEEADAGDKLCTSMTDDLQQSGNGLQYDVPASFRFVYLGSTVLDKRYTQVMLPWVIAEIRRKNERNCIDLNVKEMTVEAVDCSTASTLFRHKVQTITRCSRSVDKKCFAYLTKIPDDLSSCHCYVFEAVETTSVSGFLRGIRDAARQVTEQPGSIVTTDKENSSSEPANSNSNGSPSNSSENPETQAFIFPLWYVGRSTVSHRQAPPTLIDDLVERFDKRIGIYELEKQLSGQKSEQREGCSNTVSVNATVENHSKEHPALIKAKSLDQERILGKKNGCEDNAPDGSKHPPLMKMESLNGRPRSASDGDKTKDVYSTRSQNSHQNQHHAKTPSRKSSFVGVGENRNILFKISIHSIACLSAASRMLLMERRLREVSFCQQGTKSPEHFGFICHELKTGQYFCYVFKGSSEQVVDEVMQSLRKAFNSAWQAAGPTSVCDMCPLHHLHQLCVQLEGPLMTCSLAPQAQATRSPTTPMNSLLLSKRVVRAVGWILYGFDDDEMSQFTEQFKAESPSTVTEEIEVIMAIFRAMYEKRQLQHTHISQGQQYQKDKVPVSPNLLQKAKKSLTSSFESFMSKRARARTVMSEECSGMERCEPTKQSPDPQRRRSMTLDSTPSNCNITTPPMSPLKELSAKGEDLFTSTPHKLPRQTANGETSPSMTTPPNTPTKTPSRHRRLSKTNSYGYRQTIFHSVVTPSKKESISADPELGIPQSASWAEMVGRKKSSQELRALWRKAIMEQILLIRMERENNSLQVNQSVIEANMLKLSYNEDPPCSDVAAATWNKILENGDEAVDLKTLTEAVKAGIPKAKRGEIWVFLAKQHNLHSPPDGEQLWREKTYQEIKEGSTCHQHSIFIDLGRTFPSHPYFSPPLGHGQLCLFNILKAYSILDEEVGYCQGLSFVAGILLMHMKEEEAYDILRFMMYTLGVRKQYKPDMQDLQTQFYMLSRLLHDYYKPVYEFLLELEITPTLYAAPWFLTLFASHFPVGFVARVLDMMFLQGMEVVFKVILLLLGSCQEELLVSDGLEGAVEVMKTSLAPFAEQNVEWLVSQVLSFDISKDLESYEVEYCVLKEEDLSVASFEVIESEKVDSLEAELAIKSKQIQMLSEQLSCARNTIHGLESTINTMQINQNELKGIIRSLRAENDSLTRNFEKLKAQVLSNGDLSPRVEIADPLDDNASSIADGSSECSTIKPTNSNEANASSNEENTDSLEHIGSGNDLTDDEADSDEFIDGKRGCDSGSPALSDKCEDLVVSR</sequence>
<feature type="domain" description="Rab-GAP TBC" evidence="6">
    <location>
        <begin position="849"/>
        <end position="1043"/>
    </location>
</feature>
<dbReference type="Pfam" id="PF00640">
    <property type="entry name" value="PID"/>
    <property type="match status" value="1"/>
</dbReference>
<keyword evidence="3" id="KW-0175">Coiled coil</keyword>
<feature type="region of interest" description="Disordered" evidence="4">
    <location>
        <begin position="628"/>
        <end position="719"/>
    </location>
</feature>
<dbReference type="EMBL" id="LSMT01000359">
    <property type="protein sequence ID" value="PFX19450.1"/>
    <property type="molecule type" value="Genomic_DNA"/>
</dbReference>
<evidence type="ECO:0000259" key="6">
    <source>
        <dbReference type="PROSITE" id="PS50086"/>
    </source>
</evidence>
<feature type="compositionally biased region" description="Acidic residues" evidence="4">
    <location>
        <begin position="1263"/>
        <end position="1273"/>
    </location>
</feature>
<dbReference type="GO" id="GO:0005096">
    <property type="term" value="F:GTPase activator activity"/>
    <property type="evidence" value="ECO:0007669"/>
    <property type="project" value="UniProtKB-KW"/>
</dbReference>
<dbReference type="PROSITE" id="PS50086">
    <property type="entry name" value="TBC_RABGAP"/>
    <property type="match status" value="1"/>
</dbReference>
<dbReference type="PROSITE" id="PS01179">
    <property type="entry name" value="PID"/>
    <property type="match status" value="2"/>
</dbReference>
<name>A0A2B4RSD2_STYPI</name>
<dbReference type="SUPFAM" id="SSF50729">
    <property type="entry name" value="PH domain-like"/>
    <property type="match status" value="2"/>
</dbReference>
<gene>
    <name evidence="7" type="primary">TBC1D1</name>
    <name evidence="7" type="ORF">AWC38_SpisGene16134</name>
</gene>
<dbReference type="Gene3D" id="1.10.10.2750">
    <property type="match status" value="1"/>
</dbReference>
<dbReference type="InterPro" id="IPR006020">
    <property type="entry name" value="PTB/PI_dom"/>
</dbReference>
<evidence type="ECO:0000313" key="7">
    <source>
        <dbReference type="EMBL" id="PFX19450.1"/>
    </source>
</evidence>
<dbReference type="SMART" id="SM00164">
    <property type="entry name" value="TBC"/>
    <property type="match status" value="1"/>
</dbReference>
<dbReference type="OrthoDB" id="295078at2759"/>
<dbReference type="InterPro" id="IPR035969">
    <property type="entry name" value="Rab-GAP_TBC_sf"/>
</dbReference>
<feature type="region of interest" description="Disordered" evidence="4">
    <location>
        <begin position="320"/>
        <end position="383"/>
    </location>
</feature>
<dbReference type="Gene3D" id="2.30.29.30">
    <property type="entry name" value="Pleckstrin-homology domain (PH domain)/Phosphotyrosine-binding domain (PTB)"/>
    <property type="match status" value="2"/>
</dbReference>
<dbReference type="Pfam" id="PF11830">
    <property type="entry name" value="DUF3350"/>
    <property type="match status" value="1"/>
</dbReference>
<proteinExistence type="predicted"/>
<keyword evidence="8" id="KW-1185">Reference proteome</keyword>
<evidence type="ECO:0000256" key="1">
    <source>
        <dbReference type="ARBA" id="ARBA00022468"/>
    </source>
</evidence>
<dbReference type="STRING" id="50429.A0A2B4RSD2"/>
<feature type="compositionally biased region" description="Polar residues" evidence="4">
    <location>
        <begin position="683"/>
        <end position="698"/>
    </location>
</feature>
<dbReference type="Gene3D" id="1.10.8.270">
    <property type="entry name" value="putative rabgap domain of human tbc1 domain family member 14 like domains"/>
    <property type="match status" value="1"/>
</dbReference>
<dbReference type="FunFam" id="1.10.10.2750:FF:000002">
    <property type="entry name" value="TBC1 domain family member 4"/>
    <property type="match status" value="1"/>
</dbReference>
<dbReference type="CDD" id="cd00934">
    <property type="entry name" value="PTB"/>
    <property type="match status" value="1"/>
</dbReference>
<feature type="compositionally biased region" description="Basic and acidic residues" evidence="4">
    <location>
        <begin position="1"/>
        <end position="18"/>
    </location>
</feature>
<organism evidence="7 8">
    <name type="scientific">Stylophora pistillata</name>
    <name type="common">Smooth cauliflower coral</name>
    <dbReference type="NCBI Taxonomy" id="50429"/>
    <lineage>
        <taxon>Eukaryota</taxon>
        <taxon>Metazoa</taxon>
        <taxon>Cnidaria</taxon>
        <taxon>Anthozoa</taxon>
        <taxon>Hexacorallia</taxon>
        <taxon>Scleractinia</taxon>
        <taxon>Astrocoeniina</taxon>
        <taxon>Pocilloporidae</taxon>
        <taxon>Stylophora</taxon>
    </lineage>
</organism>
<dbReference type="SMART" id="SM00462">
    <property type="entry name" value="PTB"/>
    <property type="match status" value="2"/>
</dbReference>
<evidence type="ECO:0000313" key="8">
    <source>
        <dbReference type="Proteomes" id="UP000225706"/>
    </source>
</evidence>
<dbReference type="InterPro" id="IPR050302">
    <property type="entry name" value="Rab_GAP_TBC_domain"/>
</dbReference>
<feature type="compositionally biased region" description="Polar residues" evidence="4">
    <location>
        <begin position="654"/>
        <end position="667"/>
    </location>
</feature>
<feature type="region of interest" description="Disordered" evidence="4">
    <location>
        <begin position="193"/>
        <end position="228"/>
    </location>
</feature>
<feature type="compositionally biased region" description="Basic and acidic residues" evidence="4">
    <location>
        <begin position="349"/>
        <end position="360"/>
    </location>
</feature>
<dbReference type="InterPro" id="IPR011993">
    <property type="entry name" value="PH-like_dom_sf"/>
</dbReference>
<dbReference type="InterPro" id="IPR021785">
    <property type="entry name" value="DUF3350"/>
</dbReference>
<accession>A0A2B4RSD2</accession>
<feature type="compositionally biased region" description="Low complexity" evidence="4">
    <location>
        <begin position="1238"/>
        <end position="1248"/>
    </location>
</feature>
<dbReference type="InterPro" id="IPR000195">
    <property type="entry name" value="Rab-GAP-TBC_dom"/>
</dbReference>
<feature type="compositionally biased region" description="Low complexity" evidence="4">
    <location>
        <begin position="209"/>
        <end position="228"/>
    </location>
</feature>
<evidence type="ECO:0000256" key="2">
    <source>
        <dbReference type="ARBA" id="ARBA00022553"/>
    </source>
</evidence>
<evidence type="ECO:0000259" key="5">
    <source>
        <dbReference type="PROSITE" id="PS01179"/>
    </source>
</evidence>
<dbReference type="Gene3D" id="1.10.472.80">
    <property type="entry name" value="Ypt/Rab-GAP domain of gyp1p, domain 3"/>
    <property type="match status" value="1"/>
</dbReference>
<comment type="caution">
    <text evidence="7">The sequence shown here is derived from an EMBL/GenBank/DDBJ whole genome shotgun (WGS) entry which is preliminary data.</text>
</comment>
<dbReference type="PANTHER" id="PTHR47219:SF16">
    <property type="entry name" value="GTPASE ACTIVATING PROTEIN"/>
    <property type="match status" value="1"/>
</dbReference>
<feature type="region of interest" description="Disordered" evidence="4">
    <location>
        <begin position="1"/>
        <end position="36"/>
    </location>
</feature>